<evidence type="ECO:0000313" key="4">
    <source>
        <dbReference type="Proteomes" id="UP001597206"/>
    </source>
</evidence>
<sequence length="673" mass="75992">MLEEVNDHKGPVSPEKKHEQDHCARLLKRIKAFDKQLKDRANGWKEARKYANGDPEEDGEKGLVRVNLVGSMLEAIQPSIYARAPEIAVEVDERLDTTGYPTIKKFAKTLENALNIFLVKDAKLKTRGKAAVRGALTSTVGFVKLIYQVDYRDDPIIRNRINDTQDNIERINLLLEETDPDGQECAENTSKLFELQQQVMALENQVEVVAAEGLVADVLRADDLIVLDASVRDIDEFDQASAIAHKIKMTIGEFKRLFKKKPPTGVNTYVLDQEDDTKDENKDYDNDDKMIIVYEVWSLADLTVYTLCEGAKEYIRPPYQPTALGAKWYPFFGLQLRRVEGVKYPRSFVEQLIELQDEYNTMRTNAKEHRRKNIPVRVFNKAAGITDEEIGKINARDITTDVIGVTADSIDPAIFANQMVSLPEIPYNPSMYDPSGVLYDMERVGNTQDAAVGAIREAKTATEAEIAASGQQGRASESLDVVEDWLSDISTYAAQLLLQNVPEATIKKRFGANSVWPTLTKQDLFELVNITIRAGSTSKPNKMRERDQWIQLLPQIQTALDTLITAKKENNTQLESVVIALLDETFKRFDEKLDVKNILGLTDEEGNDVENEPELPPEVIQKMEEMKKQLEAVTQENEQLKADRSIDQQEVDIKQQQADNQSLEVMKEGVVNA</sequence>
<keyword evidence="4" id="KW-1185">Reference proteome</keyword>
<dbReference type="Proteomes" id="UP001597206">
    <property type="component" value="Unassembled WGS sequence"/>
</dbReference>
<evidence type="ECO:0000256" key="1">
    <source>
        <dbReference type="SAM" id="Coils"/>
    </source>
</evidence>
<evidence type="ECO:0000313" key="3">
    <source>
        <dbReference type="EMBL" id="MFD1121839.1"/>
    </source>
</evidence>
<organism evidence="3 4">
    <name type="scientific">Methylophilus flavus</name>
    <dbReference type="NCBI Taxonomy" id="640084"/>
    <lineage>
        <taxon>Bacteria</taxon>
        <taxon>Pseudomonadati</taxon>
        <taxon>Pseudomonadota</taxon>
        <taxon>Betaproteobacteria</taxon>
        <taxon>Nitrosomonadales</taxon>
        <taxon>Methylophilaceae</taxon>
        <taxon>Methylophilus</taxon>
    </lineage>
</organism>
<accession>A0ABW3P6J5</accession>
<keyword evidence="1" id="KW-0175">Coiled coil</keyword>
<gene>
    <name evidence="3" type="ORF">ACFQ2T_04940</name>
</gene>
<dbReference type="RefSeq" id="WP_379031302.1">
    <property type="nucleotide sequence ID" value="NZ_JBHTLN010000001.1"/>
</dbReference>
<dbReference type="EMBL" id="JBHTLN010000001">
    <property type="protein sequence ID" value="MFD1121839.1"/>
    <property type="molecule type" value="Genomic_DNA"/>
</dbReference>
<protein>
    <recommendedName>
        <fullName evidence="5">Portal protein</fullName>
    </recommendedName>
</protein>
<proteinExistence type="predicted"/>
<feature type="region of interest" description="Disordered" evidence="2">
    <location>
        <begin position="1"/>
        <end position="21"/>
    </location>
</feature>
<evidence type="ECO:0008006" key="5">
    <source>
        <dbReference type="Google" id="ProtNLM"/>
    </source>
</evidence>
<reference evidence="4" key="1">
    <citation type="journal article" date="2019" name="Int. J. Syst. Evol. Microbiol.">
        <title>The Global Catalogue of Microorganisms (GCM) 10K type strain sequencing project: providing services to taxonomists for standard genome sequencing and annotation.</title>
        <authorList>
            <consortium name="The Broad Institute Genomics Platform"/>
            <consortium name="The Broad Institute Genome Sequencing Center for Infectious Disease"/>
            <person name="Wu L."/>
            <person name="Ma J."/>
        </authorList>
    </citation>
    <scope>NUCLEOTIDE SEQUENCE [LARGE SCALE GENOMIC DNA]</scope>
    <source>
        <strain evidence="4">CCUG 58411</strain>
    </source>
</reference>
<name>A0ABW3P6J5_9PROT</name>
<feature type="region of interest" description="Disordered" evidence="2">
    <location>
        <begin position="636"/>
        <end position="659"/>
    </location>
</feature>
<comment type="caution">
    <text evidence="3">The sequence shown here is derived from an EMBL/GenBank/DDBJ whole genome shotgun (WGS) entry which is preliminary data.</text>
</comment>
<feature type="coiled-coil region" evidence="1">
    <location>
        <begin position="185"/>
        <end position="212"/>
    </location>
</feature>
<feature type="compositionally biased region" description="Basic and acidic residues" evidence="2">
    <location>
        <begin position="638"/>
        <end position="653"/>
    </location>
</feature>
<evidence type="ECO:0000256" key="2">
    <source>
        <dbReference type="SAM" id="MobiDB-lite"/>
    </source>
</evidence>